<name>A0A166GG32_9AGAM</name>
<proteinExistence type="predicted"/>
<keyword evidence="3" id="KW-1185">Reference proteome</keyword>
<sequence length="159" mass="17854">MSAHHIDDDFEPYTESLRTPSPTWLPPDPIQVGEYRYGFECNNQLQAYYEEFGYPEPDSEGLAGWGGSTSEQNSQVGVEEVATSAMEPPSIHAPTDMQPPISITINDKGVQVSSDYYLPWVTALNNSTRHIRNRATNTQRRAFRQICVAIRDNMSAGNR</sequence>
<feature type="region of interest" description="Disordered" evidence="1">
    <location>
        <begin position="59"/>
        <end position="98"/>
    </location>
</feature>
<dbReference type="AlphaFoldDB" id="A0A166GG32"/>
<organism evidence="2 3">
    <name type="scientific">Athelia psychrophila</name>
    <dbReference type="NCBI Taxonomy" id="1759441"/>
    <lineage>
        <taxon>Eukaryota</taxon>
        <taxon>Fungi</taxon>
        <taxon>Dikarya</taxon>
        <taxon>Basidiomycota</taxon>
        <taxon>Agaricomycotina</taxon>
        <taxon>Agaricomycetes</taxon>
        <taxon>Agaricomycetidae</taxon>
        <taxon>Atheliales</taxon>
        <taxon>Atheliaceae</taxon>
        <taxon>Athelia</taxon>
    </lineage>
</organism>
<accession>A0A166GG32</accession>
<evidence type="ECO:0000313" key="3">
    <source>
        <dbReference type="Proteomes" id="UP000076532"/>
    </source>
</evidence>
<dbReference type="EMBL" id="KV417578">
    <property type="protein sequence ID" value="KZP17800.1"/>
    <property type="molecule type" value="Genomic_DNA"/>
</dbReference>
<gene>
    <name evidence="2" type="ORF">FIBSPDRAFT_893899</name>
</gene>
<evidence type="ECO:0000256" key="1">
    <source>
        <dbReference type="SAM" id="MobiDB-lite"/>
    </source>
</evidence>
<feature type="region of interest" description="Disordered" evidence="1">
    <location>
        <begin position="1"/>
        <end position="25"/>
    </location>
</feature>
<evidence type="ECO:0000313" key="2">
    <source>
        <dbReference type="EMBL" id="KZP17800.1"/>
    </source>
</evidence>
<protein>
    <submittedName>
        <fullName evidence="2">Uncharacterized protein</fullName>
    </submittedName>
</protein>
<dbReference type="Proteomes" id="UP000076532">
    <property type="component" value="Unassembled WGS sequence"/>
</dbReference>
<reference evidence="2 3" key="1">
    <citation type="journal article" date="2016" name="Mol. Biol. Evol.">
        <title>Comparative Genomics of Early-Diverging Mushroom-Forming Fungi Provides Insights into the Origins of Lignocellulose Decay Capabilities.</title>
        <authorList>
            <person name="Nagy L.G."/>
            <person name="Riley R."/>
            <person name="Tritt A."/>
            <person name="Adam C."/>
            <person name="Daum C."/>
            <person name="Floudas D."/>
            <person name="Sun H."/>
            <person name="Yadav J.S."/>
            <person name="Pangilinan J."/>
            <person name="Larsson K.H."/>
            <person name="Matsuura K."/>
            <person name="Barry K."/>
            <person name="Labutti K."/>
            <person name="Kuo R."/>
            <person name="Ohm R.A."/>
            <person name="Bhattacharya S.S."/>
            <person name="Shirouzu T."/>
            <person name="Yoshinaga Y."/>
            <person name="Martin F.M."/>
            <person name="Grigoriev I.V."/>
            <person name="Hibbett D.S."/>
        </authorList>
    </citation>
    <scope>NUCLEOTIDE SEQUENCE [LARGE SCALE GENOMIC DNA]</scope>
    <source>
        <strain evidence="2 3">CBS 109695</strain>
    </source>
</reference>